<evidence type="ECO:0000256" key="5">
    <source>
        <dbReference type="PIRSR" id="PIRSR000350-3"/>
    </source>
</evidence>
<keyword evidence="4 5" id="KW-0520">NAD</keyword>
<dbReference type="Gene3D" id="3.30.390.30">
    <property type="match status" value="1"/>
</dbReference>
<dbReference type="GO" id="GO:0050660">
    <property type="term" value="F:flavin adenine dinucleotide binding"/>
    <property type="evidence" value="ECO:0007669"/>
    <property type="project" value="TreeGrafter"/>
</dbReference>
<proteinExistence type="inferred from homology"/>
<protein>
    <submittedName>
        <fullName evidence="9">NAD(P)/FAD-dependent oxidoreductase</fullName>
    </submittedName>
</protein>
<dbReference type="InterPro" id="IPR050151">
    <property type="entry name" value="Class-I_Pyr_Nuc-Dis_Oxidored"/>
</dbReference>
<dbReference type="PANTHER" id="PTHR22912">
    <property type="entry name" value="DISULFIDE OXIDOREDUCTASE"/>
    <property type="match status" value="1"/>
</dbReference>
<reference evidence="9 10" key="1">
    <citation type="submission" date="2018-10" db="EMBL/GenBank/DDBJ databases">
        <title>Genome sequencing of Arthrobacter oryzae TNB02.</title>
        <authorList>
            <person name="Cho Y.-J."/>
            <person name="Cho A."/>
            <person name="Kim O.-S."/>
        </authorList>
    </citation>
    <scope>NUCLEOTIDE SEQUENCE [LARGE SCALE GENOMIC DNA]</scope>
    <source>
        <strain evidence="9 10">TNB02</strain>
    </source>
</reference>
<name>A0A3N0BMU5_9MICC</name>
<evidence type="ECO:0000259" key="7">
    <source>
        <dbReference type="Pfam" id="PF02852"/>
    </source>
</evidence>
<feature type="domain" description="Pyridine nucleotide-disulphide oxidoreductase dimerisation" evidence="7">
    <location>
        <begin position="394"/>
        <end position="499"/>
    </location>
</feature>
<dbReference type="Pfam" id="PF07992">
    <property type="entry name" value="Pyr_redox_2"/>
    <property type="match status" value="1"/>
</dbReference>
<evidence type="ECO:0000256" key="3">
    <source>
        <dbReference type="ARBA" id="ARBA00022827"/>
    </source>
</evidence>
<comment type="caution">
    <text evidence="9">The sequence shown here is derived from an EMBL/GenBank/DDBJ whole genome shotgun (WGS) entry which is preliminary data.</text>
</comment>
<keyword evidence="10" id="KW-1185">Reference proteome</keyword>
<dbReference type="InterPro" id="IPR004099">
    <property type="entry name" value="Pyr_nucl-diS_OxRdtase_dimer"/>
</dbReference>
<dbReference type="OrthoDB" id="9800167at2"/>
<dbReference type="PANTHER" id="PTHR22912:SF151">
    <property type="entry name" value="DIHYDROLIPOYL DEHYDROGENASE, MITOCHONDRIAL"/>
    <property type="match status" value="1"/>
</dbReference>
<comment type="similarity">
    <text evidence="1">Belongs to the class-I pyridine nucleotide-disulfide oxidoreductase family.</text>
</comment>
<comment type="cofactor">
    <cofactor evidence="5">
        <name>FAD</name>
        <dbReference type="ChEBI" id="CHEBI:57692"/>
    </cofactor>
    <text evidence="5">Binds 1 FAD per subunit.</text>
</comment>
<keyword evidence="2" id="KW-0285">Flavoprotein</keyword>
<dbReference type="Gene3D" id="3.50.50.60">
    <property type="entry name" value="FAD/NAD(P)-binding domain"/>
    <property type="match status" value="2"/>
</dbReference>
<dbReference type="PRINTS" id="PR00411">
    <property type="entry name" value="PNDRDTASEI"/>
</dbReference>
<feature type="binding site" evidence="5">
    <location>
        <position position="272"/>
    </location>
    <ligand>
        <name>NAD(+)</name>
        <dbReference type="ChEBI" id="CHEBI:57540"/>
    </ligand>
</feature>
<evidence type="ECO:0000256" key="6">
    <source>
        <dbReference type="PIRSR" id="PIRSR000350-4"/>
    </source>
</evidence>
<evidence type="ECO:0000313" key="10">
    <source>
        <dbReference type="Proteomes" id="UP000273807"/>
    </source>
</evidence>
<dbReference type="EMBL" id="RBED01000137">
    <property type="protein sequence ID" value="RNL50025.1"/>
    <property type="molecule type" value="Genomic_DNA"/>
</dbReference>
<dbReference type="RefSeq" id="WP_123256795.1">
    <property type="nucleotide sequence ID" value="NZ_RBED01000137.1"/>
</dbReference>
<dbReference type="InterPro" id="IPR036188">
    <property type="entry name" value="FAD/NAD-bd_sf"/>
</dbReference>
<feature type="binding site" evidence="5">
    <location>
        <begin position="351"/>
        <end position="354"/>
    </location>
    <ligand>
        <name>FAD</name>
        <dbReference type="ChEBI" id="CHEBI:57692"/>
    </ligand>
</feature>
<sequence length="508" mass="52495">MTETLEREFDVIVIGAGAVGENVADRAVQGGLTAVLIEAELVGGECSYWACMPSKALLRPGTALHGAQSVPGAEQAVTRTLDVAAVLKRRDSFTSNWQDDGQVKWVENTGIELIRGHGWITAPRQVEVAGLDGNSYRLSARHAVVIATGSSPTIPPIDGLADVDYWTTREATSTQEIPARLAVLGAGVAGVELAQAHARLGANVTLVARGGILGAFPTEASDLVAAGLRADGVELLLHTATKSVHQNDDGSITLTMDGGTSVTADKLLVSTGRHPALEGLGLESVGITADDGGRLKLTTDSTGLVRGADGNDAAGATADGNGGADGTSAAGATADGGAWLYATGDAAGRAMLTHQGKYQARITGDVIAARAKGEANGTAAPWSRFAQTADEHAVPSVVFSDPELTSVGRTVARAKEDGYTVSSVELPIQVAGSALHADNYEGWAQLVIDEDRKVILGATFAGPDVAELLHAATIAIVGEVPLDRLWHAVPSYPTISEVWLRLLEKYGL</sequence>
<dbReference type="InterPro" id="IPR001100">
    <property type="entry name" value="Pyr_nuc-diS_OxRdtase"/>
</dbReference>
<dbReference type="PIRSF" id="PIRSF000350">
    <property type="entry name" value="Mercury_reductase_MerA"/>
    <property type="match status" value="1"/>
</dbReference>
<dbReference type="AlphaFoldDB" id="A0A3N0BMU5"/>
<dbReference type="GO" id="GO:0004148">
    <property type="term" value="F:dihydrolipoyl dehydrogenase (NADH) activity"/>
    <property type="evidence" value="ECO:0007669"/>
    <property type="project" value="TreeGrafter"/>
</dbReference>
<feature type="domain" description="FAD/NAD(P)-binding" evidence="8">
    <location>
        <begin position="9"/>
        <end position="297"/>
    </location>
</feature>
<organism evidence="9 10">
    <name type="scientific">Arthrobacter oryzae</name>
    <dbReference type="NCBI Taxonomy" id="409290"/>
    <lineage>
        <taxon>Bacteria</taxon>
        <taxon>Bacillati</taxon>
        <taxon>Actinomycetota</taxon>
        <taxon>Actinomycetes</taxon>
        <taxon>Micrococcales</taxon>
        <taxon>Micrococcaceae</taxon>
        <taxon>Arthrobacter</taxon>
    </lineage>
</organism>
<dbReference type="PRINTS" id="PR00368">
    <property type="entry name" value="FADPNR"/>
</dbReference>
<feature type="binding site" evidence="5">
    <location>
        <begin position="185"/>
        <end position="192"/>
    </location>
    <ligand>
        <name>NAD(+)</name>
        <dbReference type="ChEBI" id="CHEBI:57540"/>
    </ligand>
</feature>
<feature type="disulfide bond" description="Redox-active" evidence="6">
    <location>
        <begin position="46"/>
        <end position="51"/>
    </location>
</feature>
<evidence type="ECO:0000313" key="9">
    <source>
        <dbReference type="EMBL" id="RNL50025.1"/>
    </source>
</evidence>
<keyword evidence="5" id="KW-0547">Nucleotide-binding</keyword>
<dbReference type="GO" id="GO:0006103">
    <property type="term" value="P:2-oxoglutarate metabolic process"/>
    <property type="evidence" value="ECO:0007669"/>
    <property type="project" value="TreeGrafter"/>
</dbReference>
<feature type="binding site" evidence="5">
    <location>
        <begin position="148"/>
        <end position="150"/>
    </location>
    <ligand>
        <name>FAD</name>
        <dbReference type="ChEBI" id="CHEBI:57692"/>
    </ligand>
</feature>
<feature type="binding site" evidence="5">
    <location>
        <position position="118"/>
    </location>
    <ligand>
        <name>FAD</name>
        <dbReference type="ChEBI" id="CHEBI:57692"/>
    </ligand>
</feature>
<gene>
    <name evidence="9" type="ORF">D7003_18120</name>
</gene>
<keyword evidence="3 5" id="KW-0274">FAD</keyword>
<accession>A0A3N0BMU5</accession>
<dbReference type="Proteomes" id="UP000273807">
    <property type="component" value="Unassembled WGS sequence"/>
</dbReference>
<evidence type="ECO:0000259" key="8">
    <source>
        <dbReference type="Pfam" id="PF07992"/>
    </source>
</evidence>
<dbReference type="InterPro" id="IPR023753">
    <property type="entry name" value="FAD/NAD-binding_dom"/>
</dbReference>
<dbReference type="SUPFAM" id="SSF51905">
    <property type="entry name" value="FAD/NAD(P)-binding domain"/>
    <property type="match status" value="1"/>
</dbReference>
<dbReference type="SUPFAM" id="SSF55424">
    <property type="entry name" value="FAD/NAD-linked reductases, dimerisation (C-terminal) domain"/>
    <property type="match status" value="1"/>
</dbReference>
<feature type="binding site" evidence="5">
    <location>
        <position position="55"/>
    </location>
    <ligand>
        <name>FAD</name>
        <dbReference type="ChEBI" id="CHEBI:57692"/>
    </ligand>
</feature>
<evidence type="ECO:0000256" key="2">
    <source>
        <dbReference type="ARBA" id="ARBA00022630"/>
    </source>
</evidence>
<evidence type="ECO:0000256" key="4">
    <source>
        <dbReference type="ARBA" id="ARBA00023027"/>
    </source>
</evidence>
<feature type="binding site" evidence="5">
    <location>
        <position position="345"/>
    </location>
    <ligand>
        <name>FAD</name>
        <dbReference type="ChEBI" id="CHEBI:57692"/>
    </ligand>
</feature>
<dbReference type="InterPro" id="IPR016156">
    <property type="entry name" value="FAD/NAD-linked_Rdtase_dimer_sf"/>
</dbReference>
<evidence type="ECO:0000256" key="1">
    <source>
        <dbReference type="ARBA" id="ARBA00007532"/>
    </source>
</evidence>
<dbReference type="Pfam" id="PF02852">
    <property type="entry name" value="Pyr_redox_dim"/>
    <property type="match status" value="1"/>
</dbReference>